<dbReference type="PIRSF" id="PIRSF006305">
    <property type="entry name" value="Maf"/>
    <property type="match status" value="1"/>
</dbReference>
<dbReference type="SUPFAM" id="SSF52972">
    <property type="entry name" value="ITPase-like"/>
    <property type="match status" value="1"/>
</dbReference>
<dbReference type="PANTHER" id="PTHR43213:SF5">
    <property type="entry name" value="BIFUNCTIONAL DTTP_UTP PYROPHOSPHATASE_METHYLTRANSFERASE PROTEIN-RELATED"/>
    <property type="match status" value="1"/>
</dbReference>
<evidence type="ECO:0000256" key="2">
    <source>
        <dbReference type="ARBA" id="ARBA00022801"/>
    </source>
</evidence>
<gene>
    <name evidence="4" type="primary">maf</name>
    <name evidence="4" type="ORF">DSM112329_03277</name>
</gene>
<keyword evidence="3" id="KW-0963">Cytoplasm</keyword>
<dbReference type="Pfam" id="PF02545">
    <property type="entry name" value="Maf"/>
    <property type="match status" value="1"/>
</dbReference>
<dbReference type="CDD" id="cd00555">
    <property type="entry name" value="Maf"/>
    <property type="match status" value="1"/>
</dbReference>
<comment type="subcellular location">
    <subcellularLocation>
        <location evidence="3">Cytoplasm</location>
    </subcellularLocation>
</comment>
<accession>A0AAU7AYL1</accession>
<comment type="cofactor">
    <cofactor evidence="1 3">
        <name>a divalent metal cation</name>
        <dbReference type="ChEBI" id="CHEBI:60240"/>
    </cofactor>
</comment>
<keyword evidence="3" id="KW-0546">Nucleotide metabolism</keyword>
<organism evidence="4">
    <name type="scientific">Paraconexibacter sp. AEG42_29</name>
    <dbReference type="NCBI Taxonomy" id="2997339"/>
    <lineage>
        <taxon>Bacteria</taxon>
        <taxon>Bacillati</taxon>
        <taxon>Actinomycetota</taxon>
        <taxon>Thermoleophilia</taxon>
        <taxon>Solirubrobacterales</taxon>
        <taxon>Paraconexibacteraceae</taxon>
        <taxon>Paraconexibacter</taxon>
    </lineage>
</organism>
<name>A0AAU7AYL1_9ACTN</name>
<keyword evidence="2 3" id="KW-0378">Hydrolase</keyword>
<proteinExistence type="inferred from homology"/>
<dbReference type="AlphaFoldDB" id="A0AAU7AYL1"/>
<dbReference type="GO" id="GO:0005737">
    <property type="term" value="C:cytoplasm"/>
    <property type="evidence" value="ECO:0007669"/>
    <property type="project" value="UniProtKB-SubCell"/>
</dbReference>
<dbReference type="EMBL" id="CP114014">
    <property type="protein sequence ID" value="XAY06407.1"/>
    <property type="molecule type" value="Genomic_DNA"/>
</dbReference>
<evidence type="ECO:0000256" key="1">
    <source>
        <dbReference type="ARBA" id="ARBA00001968"/>
    </source>
</evidence>
<evidence type="ECO:0000313" key="4">
    <source>
        <dbReference type="EMBL" id="XAY06407.1"/>
    </source>
</evidence>
<dbReference type="RefSeq" id="WP_354697641.1">
    <property type="nucleotide sequence ID" value="NZ_CP114014.1"/>
</dbReference>
<evidence type="ECO:0000256" key="3">
    <source>
        <dbReference type="HAMAP-Rule" id="MF_00528"/>
    </source>
</evidence>
<protein>
    <recommendedName>
        <fullName evidence="3">Nucleoside triphosphate pyrophosphatase</fullName>
        <ecNumber evidence="3">3.6.1.9</ecNumber>
    </recommendedName>
    <alternativeName>
        <fullName evidence="3">Nucleotide pyrophosphatase</fullName>
        <shortName evidence="3">Nucleotide PPase</shortName>
    </alternativeName>
</protein>
<comment type="similarity">
    <text evidence="3">Belongs to the Maf family.</text>
</comment>
<dbReference type="GO" id="GO:0047429">
    <property type="term" value="F:nucleoside triphosphate diphosphatase activity"/>
    <property type="evidence" value="ECO:0007669"/>
    <property type="project" value="UniProtKB-EC"/>
</dbReference>
<comment type="catalytic activity">
    <reaction evidence="3">
        <text>a ribonucleoside 5'-triphosphate + H2O = a ribonucleoside 5'-phosphate + diphosphate + H(+)</text>
        <dbReference type="Rhea" id="RHEA:23996"/>
        <dbReference type="ChEBI" id="CHEBI:15377"/>
        <dbReference type="ChEBI" id="CHEBI:15378"/>
        <dbReference type="ChEBI" id="CHEBI:33019"/>
        <dbReference type="ChEBI" id="CHEBI:58043"/>
        <dbReference type="ChEBI" id="CHEBI:61557"/>
        <dbReference type="EC" id="3.6.1.9"/>
    </reaction>
</comment>
<comment type="caution">
    <text evidence="3">Lacks conserved residue(s) required for the propagation of feature annotation.</text>
</comment>
<dbReference type="GO" id="GO:0009117">
    <property type="term" value="P:nucleotide metabolic process"/>
    <property type="evidence" value="ECO:0007669"/>
    <property type="project" value="UniProtKB-KW"/>
</dbReference>
<dbReference type="InterPro" id="IPR003697">
    <property type="entry name" value="Maf-like"/>
</dbReference>
<dbReference type="PANTHER" id="PTHR43213">
    <property type="entry name" value="BIFUNCTIONAL DTTP/UTP PYROPHOSPHATASE/METHYLTRANSFERASE PROTEIN-RELATED"/>
    <property type="match status" value="1"/>
</dbReference>
<dbReference type="NCBIfam" id="TIGR00172">
    <property type="entry name" value="maf"/>
    <property type="match status" value="1"/>
</dbReference>
<comment type="catalytic activity">
    <reaction evidence="3">
        <text>a 2'-deoxyribonucleoside 5'-triphosphate + H2O = a 2'-deoxyribonucleoside 5'-phosphate + diphosphate + H(+)</text>
        <dbReference type="Rhea" id="RHEA:44644"/>
        <dbReference type="ChEBI" id="CHEBI:15377"/>
        <dbReference type="ChEBI" id="CHEBI:15378"/>
        <dbReference type="ChEBI" id="CHEBI:33019"/>
        <dbReference type="ChEBI" id="CHEBI:61560"/>
        <dbReference type="ChEBI" id="CHEBI:65317"/>
        <dbReference type="EC" id="3.6.1.9"/>
    </reaction>
</comment>
<dbReference type="KEGG" id="parq:DSM112329_03277"/>
<dbReference type="InterPro" id="IPR029001">
    <property type="entry name" value="ITPase-like_fam"/>
</dbReference>
<dbReference type="Gene3D" id="3.90.950.10">
    <property type="match status" value="1"/>
</dbReference>
<reference evidence="4" key="1">
    <citation type="submission" date="2022-12" db="EMBL/GenBank/DDBJ databases">
        <title>Paraconexibacter alkalitolerans sp. nov. and Baekduia alba sp. nov., isolated from soil and emended description of the genera Paraconexibacter (Chun et al., 2020) and Baekduia (An et al., 2020).</title>
        <authorList>
            <person name="Vieira S."/>
            <person name="Huber K.J."/>
            <person name="Geppert A."/>
            <person name="Wolf J."/>
            <person name="Neumann-Schaal M."/>
            <person name="Muesken M."/>
            <person name="Overmann J."/>
        </authorList>
    </citation>
    <scope>NUCLEOTIDE SEQUENCE</scope>
    <source>
        <strain evidence="4">AEG42_29</strain>
    </source>
</reference>
<dbReference type="HAMAP" id="MF_00528">
    <property type="entry name" value="Maf"/>
    <property type="match status" value="1"/>
</dbReference>
<feature type="active site" description="Proton acceptor" evidence="3">
    <location>
        <position position="81"/>
    </location>
</feature>
<comment type="function">
    <text evidence="3">Nucleoside triphosphate pyrophosphatase. May have a dual role in cell division arrest and in preventing the incorporation of modified nucleotides into cellular nucleic acids.</text>
</comment>
<dbReference type="EC" id="3.6.1.9" evidence="3"/>
<sequence length="202" mass="20918">MQLADLVAAKARWAASPLVLASASPQRRAILEQLGVPFEVRPADVQETAAGDPETVARDNALLKATVVAGLHPGRTVLGVDTLVTIDGEVFGKPPTPEAAAAMLLRLQGREHAVLSGIAVCDDAAPGVPRAAVERTLVRFAPLTTAQIGAYVATGEWRGRAGSYAIQGRGAALVDGIVGDYLNVVGLPVPRLRELVPGLLGL</sequence>